<keyword evidence="3" id="KW-1185">Reference proteome</keyword>
<organism evidence="2 3">
    <name type="scientific">Leptosia nina</name>
    <dbReference type="NCBI Taxonomy" id="320188"/>
    <lineage>
        <taxon>Eukaryota</taxon>
        <taxon>Metazoa</taxon>
        <taxon>Ecdysozoa</taxon>
        <taxon>Arthropoda</taxon>
        <taxon>Hexapoda</taxon>
        <taxon>Insecta</taxon>
        <taxon>Pterygota</taxon>
        <taxon>Neoptera</taxon>
        <taxon>Endopterygota</taxon>
        <taxon>Lepidoptera</taxon>
        <taxon>Glossata</taxon>
        <taxon>Ditrysia</taxon>
        <taxon>Papilionoidea</taxon>
        <taxon>Pieridae</taxon>
        <taxon>Pierinae</taxon>
        <taxon>Leptosia</taxon>
    </lineage>
</organism>
<comment type="caution">
    <text evidence="2">The sequence shown here is derived from an EMBL/GenBank/DDBJ whole genome shotgun (WGS) entry which is preliminary data.</text>
</comment>
<evidence type="ECO:0000313" key="2">
    <source>
        <dbReference type="EMBL" id="CAK1552525.1"/>
    </source>
</evidence>
<gene>
    <name evidence="2" type="ORF">LNINA_LOCUS11565</name>
</gene>
<reference evidence="2 3" key="1">
    <citation type="submission" date="2023-11" db="EMBL/GenBank/DDBJ databases">
        <authorList>
            <person name="Okamura Y."/>
        </authorList>
    </citation>
    <scope>NUCLEOTIDE SEQUENCE [LARGE SCALE GENOMIC DNA]</scope>
</reference>
<feature type="signal peptide" evidence="1">
    <location>
        <begin position="1"/>
        <end position="19"/>
    </location>
</feature>
<evidence type="ECO:0000256" key="1">
    <source>
        <dbReference type="SAM" id="SignalP"/>
    </source>
</evidence>
<evidence type="ECO:0000313" key="3">
    <source>
        <dbReference type="Proteomes" id="UP001497472"/>
    </source>
</evidence>
<dbReference type="EMBL" id="CAVLEF010000146">
    <property type="protein sequence ID" value="CAK1552525.1"/>
    <property type="molecule type" value="Genomic_DNA"/>
</dbReference>
<accession>A0AAV1JVS0</accession>
<keyword evidence="1" id="KW-0732">Signal</keyword>
<feature type="chain" id="PRO_5043796676" evidence="1">
    <location>
        <begin position="20"/>
        <end position="72"/>
    </location>
</feature>
<protein>
    <submittedName>
        <fullName evidence="2">Uncharacterized protein</fullName>
    </submittedName>
</protein>
<dbReference type="Proteomes" id="UP001497472">
    <property type="component" value="Unassembled WGS sequence"/>
</dbReference>
<sequence>MTKLAIVMMIFTIIGLVAARPRPYPITYGNEVHVVDGNEGVHVVDNDDQVHVVDNEDEVHVVDSPAAGPRNN</sequence>
<proteinExistence type="predicted"/>
<dbReference type="AlphaFoldDB" id="A0AAV1JVS0"/>
<name>A0AAV1JVS0_9NEOP</name>